<protein>
    <submittedName>
        <fullName evidence="1">Uncharacterized protein</fullName>
    </submittedName>
</protein>
<evidence type="ECO:0000313" key="1">
    <source>
        <dbReference type="EMBL" id="CAL1539055.1"/>
    </source>
</evidence>
<dbReference type="AlphaFoldDB" id="A0AAV2I357"/>
<organism evidence="1 2">
    <name type="scientific">Lymnaea stagnalis</name>
    <name type="common">Great pond snail</name>
    <name type="synonym">Helix stagnalis</name>
    <dbReference type="NCBI Taxonomy" id="6523"/>
    <lineage>
        <taxon>Eukaryota</taxon>
        <taxon>Metazoa</taxon>
        <taxon>Spiralia</taxon>
        <taxon>Lophotrochozoa</taxon>
        <taxon>Mollusca</taxon>
        <taxon>Gastropoda</taxon>
        <taxon>Heterobranchia</taxon>
        <taxon>Euthyneura</taxon>
        <taxon>Panpulmonata</taxon>
        <taxon>Hygrophila</taxon>
        <taxon>Lymnaeoidea</taxon>
        <taxon>Lymnaeidae</taxon>
        <taxon>Lymnaea</taxon>
    </lineage>
</organism>
<sequence>MFLCLVHLIHQYSDPVVTHGNWTLVFRGLGNIDKSVYDAYTHTSLGHDQPLSPMYTIGCLRLDTNLSCDHHFRSNILNKWSNQTITEVKFGIYKDGVMEKFFLFNGSSSTLLSWFSSANLIDSSWSDLTRSPIRSFSIQGYADPNSVRRMYVQKYDPGCDVDTGWFVCVDKATDWCPWGRKGPTFPRFLYSPANTSACNKDMTAAEIIAIFIKF</sequence>
<proteinExistence type="predicted"/>
<dbReference type="EMBL" id="CAXITT010000324">
    <property type="protein sequence ID" value="CAL1539055.1"/>
    <property type="molecule type" value="Genomic_DNA"/>
</dbReference>
<evidence type="ECO:0000313" key="2">
    <source>
        <dbReference type="Proteomes" id="UP001497497"/>
    </source>
</evidence>
<comment type="caution">
    <text evidence="1">The sequence shown here is derived from an EMBL/GenBank/DDBJ whole genome shotgun (WGS) entry which is preliminary data.</text>
</comment>
<name>A0AAV2I357_LYMST</name>
<gene>
    <name evidence="1" type="ORF">GSLYS_00012876001</name>
</gene>
<reference evidence="1 2" key="1">
    <citation type="submission" date="2024-04" db="EMBL/GenBank/DDBJ databases">
        <authorList>
            <consortium name="Genoscope - CEA"/>
            <person name="William W."/>
        </authorList>
    </citation>
    <scope>NUCLEOTIDE SEQUENCE [LARGE SCALE GENOMIC DNA]</scope>
</reference>
<dbReference type="Proteomes" id="UP001497497">
    <property type="component" value="Unassembled WGS sequence"/>
</dbReference>
<keyword evidence="2" id="KW-1185">Reference proteome</keyword>
<accession>A0AAV2I357</accession>